<evidence type="ECO:0000313" key="3">
    <source>
        <dbReference type="Proteomes" id="UP001079430"/>
    </source>
</evidence>
<keyword evidence="2" id="KW-0540">Nuclease</keyword>
<dbReference type="GO" id="GO:0004519">
    <property type="term" value="F:endonuclease activity"/>
    <property type="evidence" value="ECO:0007669"/>
    <property type="project" value="UniProtKB-KW"/>
</dbReference>
<protein>
    <submittedName>
        <fullName evidence="2">HNH endonuclease</fullName>
    </submittedName>
</protein>
<sequence>MKSSIQKLRRKAAKSQGGQSFYCQQPMWETDPKIFSERFRVPARAVFLFQCTAEHLVARCDGGRDTKENIVAACLYCNKIATGRSGQKMPYPKETCPITDEAGSVAP</sequence>
<dbReference type="RefSeq" id="WP_376745801.1">
    <property type="nucleotide sequence ID" value="NZ_JAPVOI010000005.1"/>
</dbReference>
<keyword evidence="2" id="KW-0255">Endonuclease</keyword>
<dbReference type="Gene3D" id="1.10.30.50">
    <property type="match status" value="1"/>
</dbReference>
<comment type="caution">
    <text evidence="2">The sequence shown here is derived from an EMBL/GenBank/DDBJ whole genome shotgun (WGS) entry which is preliminary data.</text>
</comment>
<evidence type="ECO:0000259" key="1">
    <source>
        <dbReference type="Pfam" id="PF01844"/>
    </source>
</evidence>
<dbReference type="EMBL" id="JAPVOI010000005">
    <property type="protein sequence ID" value="MCZ4093612.1"/>
    <property type="molecule type" value="Genomic_DNA"/>
</dbReference>
<evidence type="ECO:0000313" key="2">
    <source>
        <dbReference type="EMBL" id="MCZ4093612.1"/>
    </source>
</evidence>
<reference evidence="2" key="1">
    <citation type="submission" date="2022-10" db="EMBL/GenBank/DDBJ databases">
        <title>Whole genome sequencing of three plant growth promoting bacteria isolated from Vachellia tortilis subsp. raddiana in Morocco.</title>
        <authorList>
            <person name="Hnini M."/>
            <person name="Zouagui R."/>
            <person name="Zouagui H."/>
            <person name="Chemao Elfihri M.-W."/>
            <person name="Ibrahimi A."/>
            <person name="Sbabou L."/>
            <person name="Aurag J."/>
        </authorList>
    </citation>
    <scope>NUCLEOTIDE SEQUENCE</scope>
    <source>
        <strain evidence="2">LMR678</strain>
    </source>
</reference>
<name>A0ABT4KRT5_9HYPH</name>
<dbReference type="CDD" id="cd00085">
    <property type="entry name" value="HNHc"/>
    <property type="match status" value="1"/>
</dbReference>
<proteinExistence type="predicted"/>
<accession>A0ABT4KRT5</accession>
<dbReference type="InterPro" id="IPR002711">
    <property type="entry name" value="HNH"/>
</dbReference>
<dbReference type="Proteomes" id="UP001079430">
    <property type="component" value="Unassembled WGS sequence"/>
</dbReference>
<dbReference type="Pfam" id="PF01844">
    <property type="entry name" value="HNH"/>
    <property type="match status" value="1"/>
</dbReference>
<organism evidence="2 3">
    <name type="scientific">Sinorhizobium psoraleae</name>
    <dbReference type="NCBI Taxonomy" id="520838"/>
    <lineage>
        <taxon>Bacteria</taxon>
        <taxon>Pseudomonadati</taxon>
        <taxon>Pseudomonadota</taxon>
        <taxon>Alphaproteobacteria</taxon>
        <taxon>Hyphomicrobiales</taxon>
        <taxon>Rhizobiaceae</taxon>
        <taxon>Sinorhizobium/Ensifer group</taxon>
        <taxon>Sinorhizobium</taxon>
    </lineage>
</organism>
<keyword evidence="2" id="KW-0378">Hydrolase</keyword>
<gene>
    <name evidence="2" type="ORF">O3W52_27760</name>
</gene>
<feature type="domain" description="HNH" evidence="1">
    <location>
        <begin position="51"/>
        <end position="81"/>
    </location>
</feature>
<dbReference type="InterPro" id="IPR003615">
    <property type="entry name" value="HNH_nuc"/>
</dbReference>
<keyword evidence="3" id="KW-1185">Reference proteome</keyword>